<dbReference type="RefSeq" id="WP_195052101.1">
    <property type="nucleotide sequence ID" value="NZ_JADLSG010000001.1"/>
</dbReference>
<organism evidence="1 2">
    <name type="scientific">Nocardia cyriacigeorgica</name>
    <dbReference type="NCBI Taxonomy" id="135487"/>
    <lineage>
        <taxon>Bacteria</taxon>
        <taxon>Bacillati</taxon>
        <taxon>Actinomycetota</taxon>
        <taxon>Actinomycetes</taxon>
        <taxon>Mycobacteriales</taxon>
        <taxon>Nocardiaceae</taxon>
        <taxon>Nocardia</taxon>
    </lineage>
</organism>
<evidence type="ECO:0000313" key="1">
    <source>
        <dbReference type="EMBL" id="VFA98145.1"/>
    </source>
</evidence>
<sequence length="72" mass="7605">MITATLIVATLGLLRRLRRRDGRSGADSGAERRRARLTTVRRVPGWWRSGRVAASAAALSGASLAALACVAC</sequence>
<accession>A0A4U8VZD1</accession>
<name>A0A4U8VZD1_9NOCA</name>
<gene>
    <name evidence="1" type="ORF">NCTC10797_01910</name>
</gene>
<evidence type="ECO:0000313" key="2">
    <source>
        <dbReference type="Proteomes" id="UP000290439"/>
    </source>
</evidence>
<dbReference type="AlphaFoldDB" id="A0A4U8VZD1"/>
<dbReference type="EMBL" id="LR215973">
    <property type="protein sequence ID" value="VFA98145.1"/>
    <property type="molecule type" value="Genomic_DNA"/>
</dbReference>
<dbReference type="Proteomes" id="UP000290439">
    <property type="component" value="Chromosome"/>
</dbReference>
<protein>
    <submittedName>
        <fullName evidence="1">Uncharacterized protein</fullName>
    </submittedName>
</protein>
<reference evidence="1 2" key="1">
    <citation type="submission" date="2019-02" db="EMBL/GenBank/DDBJ databases">
        <authorList>
            <consortium name="Pathogen Informatics"/>
        </authorList>
    </citation>
    <scope>NUCLEOTIDE SEQUENCE [LARGE SCALE GENOMIC DNA]</scope>
    <source>
        <strain evidence="1 2">3012STDY6756504</strain>
    </source>
</reference>
<proteinExistence type="predicted"/>